<accession>A0A8S3T9B8</accession>
<keyword evidence="1" id="KW-0472">Membrane</keyword>
<protein>
    <submittedName>
        <fullName evidence="2">Uncharacterized protein</fullName>
    </submittedName>
</protein>
<feature type="transmembrane region" description="Helical" evidence="1">
    <location>
        <begin position="411"/>
        <end position="432"/>
    </location>
</feature>
<evidence type="ECO:0000256" key="1">
    <source>
        <dbReference type="SAM" id="Phobius"/>
    </source>
</evidence>
<sequence length="441" mass="48061">MPYVIYDDARANDESKRLSCLFCDRAVNITDCLTQKAACKDVDEQCFLDKTILPDLTSVFSAGCRSKQVCALIASAVGKRDSVACAQCCDDPVNNKTLIPCNDPQRAGATCGVCDRVSDPKDCSVDQECQPTEVCKVNTIFSGGVLKYELGCEKKTECDVLLREYKSLHGKPATGRRADHGDLVLCSACCDTLSCNKDQCSEVIKRLSCLFCDSVVNITDCLTTKALCTDNDEVCDLMLSAAGRKRATVACAQCCDSPVRNSTQIPCNGYLCEQEPKPAGSTCGVCDQVGDPKDCSVDQQCQPTEVCKVNTKFTGGVIKHELGCEQKTMCDVLLKEYKSTHTTPATGRRADHGDLVLCSACCDTLSCNKKNARKLLKLKYVMIQVFVVEKDNKGLLAHAFCFSSTLYNKSVLNLILTFLASKPIGTTLLKILKRKMTKTIK</sequence>
<name>A0A8S3T9B8_MYTED</name>
<proteinExistence type="predicted"/>
<gene>
    <name evidence="2" type="ORF">MEDL_42932</name>
</gene>
<dbReference type="Proteomes" id="UP000683360">
    <property type="component" value="Unassembled WGS sequence"/>
</dbReference>
<keyword evidence="1" id="KW-0812">Transmembrane</keyword>
<dbReference type="OrthoDB" id="6050511at2759"/>
<evidence type="ECO:0000313" key="3">
    <source>
        <dbReference type="Proteomes" id="UP000683360"/>
    </source>
</evidence>
<keyword evidence="3" id="KW-1185">Reference proteome</keyword>
<dbReference type="AlphaFoldDB" id="A0A8S3T9B8"/>
<reference evidence="2" key="1">
    <citation type="submission" date="2021-03" db="EMBL/GenBank/DDBJ databases">
        <authorList>
            <person name="Bekaert M."/>
        </authorList>
    </citation>
    <scope>NUCLEOTIDE SEQUENCE</scope>
</reference>
<comment type="caution">
    <text evidence="2">The sequence shown here is derived from an EMBL/GenBank/DDBJ whole genome shotgun (WGS) entry which is preliminary data.</text>
</comment>
<dbReference type="EMBL" id="CAJPWZ010002048">
    <property type="protein sequence ID" value="CAG2230060.1"/>
    <property type="molecule type" value="Genomic_DNA"/>
</dbReference>
<evidence type="ECO:0000313" key="2">
    <source>
        <dbReference type="EMBL" id="CAG2230060.1"/>
    </source>
</evidence>
<keyword evidence="1" id="KW-1133">Transmembrane helix</keyword>
<organism evidence="2 3">
    <name type="scientific">Mytilus edulis</name>
    <name type="common">Blue mussel</name>
    <dbReference type="NCBI Taxonomy" id="6550"/>
    <lineage>
        <taxon>Eukaryota</taxon>
        <taxon>Metazoa</taxon>
        <taxon>Spiralia</taxon>
        <taxon>Lophotrochozoa</taxon>
        <taxon>Mollusca</taxon>
        <taxon>Bivalvia</taxon>
        <taxon>Autobranchia</taxon>
        <taxon>Pteriomorphia</taxon>
        <taxon>Mytilida</taxon>
        <taxon>Mytiloidea</taxon>
        <taxon>Mytilidae</taxon>
        <taxon>Mytilinae</taxon>
        <taxon>Mytilus</taxon>
    </lineage>
</organism>